<evidence type="ECO:0000313" key="2">
    <source>
        <dbReference type="Proteomes" id="UP001082899"/>
    </source>
</evidence>
<dbReference type="Gene3D" id="3.40.50.450">
    <property type="match status" value="1"/>
</dbReference>
<proteinExistence type="predicted"/>
<dbReference type="RefSeq" id="WP_267847248.1">
    <property type="nucleotide sequence ID" value="NZ_JAPMXC010000001.1"/>
</dbReference>
<dbReference type="PANTHER" id="PTHR15364">
    <property type="entry name" value="2'-DEOXYNUCLEOSIDE 5'-PHOSPHATE N-HYDROLASE 1"/>
    <property type="match status" value="1"/>
</dbReference>
<dbReference type="InterPro" id="IPR051239">
    <property type="entry name" value="2'-dNMP_N-hydrolase"/>
</dbReference>
<dbReference type="Pfam" id="PF05014">
    <property type="entry name" value="Nuc_deoxyrib_tr"/>
    <property type="match status" value="1"/>
</dbReference>
<dbReference type="InterPro" id="IPR007710">
    <property type="entry name" value="Nucleoside_deoxyribTrfase"/>
</dbReference>
<dbReference type="Proteomes" id="UP001082899">
    <property type="component" value="Unassembled WGS sequence"/>
</dbReference>
<accession>A0ABT3ZLY2</accession>
<sequence length="183" mass="19488">MPFLPTRPRVYLAGPDVFFPDALARGATLRALCTEFGFEGLFPLDAPAPADASSPARFARRIFEANLGLIRRADAVLANLQDFRGHEPDSGTAFEVGFAAALGLPVWAYGAPAVPIVEQVPGDAAGRDAQGYLVEDFGMSRNLMLACAARVVPGDARACLAQMRATWPAVQSEPEANHAHPSR</sequence>
<dbReference type="PANTHER" id="PTHR15364:SF0">
    <property type="entry name" value="2'-DEOXYNUCLEOSIDE 5'-PHOSPHATE N-HYDROLASE 1"/>
    <property type="match status" value="1"/>
</dbReference>
<dbReference type="EMBL" id="JAPMXC010000001">
    <property type="protein sequence ID" value="MCY0387511.1"/>
    <property type="molecule type" value="Genomic_DNA"/>
</dbReference>
<keyword evidence="2" id="KW-1185">Reference proteome</keyword>
<name>A0ABT3ZLY2_9BURK</name>
<dbReference type="SUPFAM" id="SSF52309">
    <property type="entry name" value="N-(deoxy)ribosyltransferase-like"/>
    <property type="match status" value="1"/>
</dbReference>
<protein>
    <submittedName>
        <fullName evidence="1">Nucleoside 2-deoxyribosyltransferase</fullName>
    </submittedName>
</protein>
<reference evidence="1" key="1">
    <citation type="submission" date="2022-11" db="EMBL/GenBank/DDBJ databases">
        <title>Robbsia betulipollinis sp. nov., isolated from pollen of birch (Betula pendula).</title>
        <authorList>
            <person name="Shi H."/>
            <person name="Ambika Manirajan B."/>
            <person name="Ratering S."/>
            <person name="Geissler-Plaum R."/>
            <person name="Schnell S."/>
        </authorList>
    </citation>
    <scope>NUCLEOTIDE SEQUENCE</scope>
    <source>
        <strain evidence="1">Bb-Pol-6</strain>
    </source>
</reference>
<gene>
    <name evidence="1" type="ORF">OVY01_09740</name>
</gene>
<comment type="caution">
    <text evidence="1">The sequence shown here is derived from an EMBL/GenBank/DDBJ whole genome shotgun (WGS) entry which is preliminary data.</text>
</comment>
<evidence type="ECO:0000313" key="1">
    <source>
        <dbReference type="EMBL" id="MCY0387511.1"/>
    </source>
</evidence>
<organism evidence="1 2">
    <name type="scientific">Robbsia betulipollinis</name>
    <dbReference type="NCBI Taxonomy" id="2981849"/>
    <lineage>
        <taxon>Bacteria</taxon>
        <taxon>Pseudomonadati</taxon>
        <taxon>Pseudomonadota</taxon>
        <taxon>Betaproteobacteria</taxon>
        <taxon>Burkholderiales</taxon>
        <taxon>Burkholderiaceae</taxon>
        <taxon>Robbsia</taxon>
    </lineage>
</organism>